<evidence type="ECO:0000313" key="7">
    <source>
        <dbReference type="EMBL" id="PZW44997.1"/>
    </source>
</evidence>
<dbReference type="Proteomes" id="UP000249688">
    <property type="component" value="Unassembled WGS sequence"/>
</dbReference>
<dbReference type="CDD" id="cd03360">
    <property type="entry name" value="LbH_AT_putative"/>
    <property type="match status" value="1"/>
</dbReference>
<gene>
    <name evidence="7" type="ORF">C8P66_11212</name>
</gene>
<feature type="active site" description="Proton acceptor" evidence="4">
    <location>
        <position position="136"/>
    </location>
</feature>
<dbReference type="Gene3D" id="3.40.50.20">
    <property type="match status" value="1"/>
</dbReference>
<dbReference type="OrthoDB" id="9815592at2"/>
<evidence type="ECO:0000256" key="5">
    <source>
        <dbReference type="PIRSR" id="PIRSR620019-2"/>
    </source>
</evidence>
<dbReference type="Pfam" id="PF17836">
    <property type="entry name" value="PglD_N"/>
    <property type="match status" value="1"/>
</dbReference>
<keyword evidence="8" id="KW-1185">Reference proteome</keyword>
<dbReference type="RefSeq" id="WP_111398425.1">
    <property type="nucleotide sequence ID" value="NZ_QKYU01000012.1"/>
</dbReference>
<keyword evidence="3" id="KW-0677">Repeat</keyword>
<feature type="domain" description="PglD N-terminal" evidence="6">
    <location>
        <begin position="3"/>
        <end position="78"/>
    </location>
</feature>
<proteinExistence type="inferred from homology"/>
<feature type="binding site" evidence="5">
    <location>
        <position position="145"/>
    </location>
    <ligand>
        <name>acetyl-CoA</name>
        <dbReference type="ChEBI" id="CHEBI:57288"/>
    </ligand>
</feature>
<dbReference type="InterPro" id="IPR011004">
    <property type="entry name" value="Trimer_LpxA-like_sf"/>
</dbReference>
<feature type="site" description="Increases basicity of active site His" evidence="4">
    <location>
        <position position="137"/>
    </location>
</feature>
<name>A0A2W7J1Y6_9PROT</name>
<evidence type="ECO:0000259" key="6">
    <source>
        <dbReference type="Pfam" id="PF17836"/>
    </source>
</evidence>
<comment type="caution">
    <text evidence="7">The sequence shown here is derived from an EMBL/GenBank/DDBJ whole genome shotgun (WGS) entry which is preliminary data.</text>
</comment>
<dbReference type="InterPro" id="IPR041561">
    <property type="entry name" value="PglD_N"/>
</dbReference>
<dbReference type="GO" id="GO:0016740">
    <property type="term" value="F:transferase activity"/>
    <property type="evidence" value="ECO:0007669"/>
    <property type="project" value="UniProtKB-KW"/>
</dbReference>
<dbReference type="Gene3D" id="2.160.10.10">
    <property type="entry name" value="Hexapeptide repeat proteins"/>
    <property type="match status" value="1"/>
</dbReference>
<reference evidence="7 8" key="1">
    <citation type="submission" date="2018-06" db="EMBL/GenBank/DDBJ databases">
        <title>Genomic Encyclopedia of Archaeal and Bacterial Type Strains, Phase II (KMG-II): from individual species to whole genera.</title>
        <authorList>
            <person name="Goeker M."/>
        </authorList>
    </citation>
    <scope>NUCLEOTIDE SEQUENCE [LARGE SCALE GENOMIC DNA]</scope>
    <source>
        <strain evidence="7 8">DSM 24525</strain>
    </source>
</reference>
<dbReference type="InterPro" id="IPR018357">
    <property type="entry name" value="Hexapep_transf_CS"/>
</dbReference>
<accession>A0A2W7J1Y6</accession>
<dbReference type="PROSITE" id="PS00101">
    <property type="entry name" value="HEXAPEP_TRANSFERASES"/>
    <property type="match status" value="1"/>
</dbReference>
<dbReference type="EMBL" id="QKYU01000012">
    <property type="protein sequence ID" value="PZW44997.1"/>
    <property type="molecule type" value="Genomic_DNA"/>
</dbReference>
<evidence type="ECO:0000256" key="4">
    <source>
        <dbReference type="PIRSR" id="PIRSR620019-1"/>
    </source>
</evidence>
<evidence type="ECO:0000256" key="1">
    <source>
        <dbReference type="ARBA" id="ARBA00007274"/>
    </source>
</evidence>
<evidence type="ECO:0000256" key="3">
    <source>
        <dbReference type="ARBA" id="ARBA00022737"/>
    </source>
</evidence>
<dbReference type="InterPro" id="IPR020019">
    <property type="entry name" value="AcTrfase_PglD-like"/>
</dbReference>
<dbReference type="AlphaFoldDB" id="A0A2W7J1Y6"/>
<comment type="similarity">
    <text evidence="1">Belongs to the transferase hexapeptide repeat family.</text>
</comment>
<dbReference type="NCBIfam" id="TIGR03570">
    <property type="entry name" value="NeuD_NnaD"/>
    <property type="match status" value="1"/>
</dbReference>
<dbReference type="SUPFAM" id="SSF51161">
    <property type="entry name" value="Trimeric LpxA-like enzymes"/>
    <property type="match status" value="1"/>
</dbReference>
<evidence type="ECO:0000256" key="2">
    <source>
        <dbReference type="ARBA" id="ARBA00022679"/>
    </source>
</evidence>
<feature type="binding site" evidence="5">
    <location>
        <position position="69"/>
    </location>
    <ligand>
        <name>substrate</name>
    </ligand>
</feature>
<dbReference type="PANTHER" id="PTHR43300:SF7">
    <property type="entry name" value="UDP-N-ACETYLBACILLOSAMINE N-ACETYLTRANSFERASE"/>
    <property type="match status" value="1"/>
</dbReference>
<sequence>MVRLVLVGAGGHARVVLELLRAAGWFEVVGVIDARPDAAPIGGLPILGGEEVLPRLRAEGIAQALIAIGDNVARDRLGTRLAALGFSFPVAVHPAALVAPSARLGAGVVVMARAVVGTDATVEDLAIINTGAILEHDGRVGRAAHLAPGSILAGGVRIGARTLVGVGAALCPGVAIGADAVVGAGAAVVADVPQGARVGGVPARRIS</sequence>
<dbReference type="InterPro" id="IPR050179">
    <property type="entry name" value="Trans_hexapeptide_repeat"/>
</dbReference>
<organism evidence="7 8">
    <name type="scientific">Humitalea rosea</name>
    <dbReference type="NCBI Taxonomy" id="990373"/>
    <lineage>
        <taxon>Bacteria</taxon>
        <taxon>Pseudomonadati</taxon>
        <taxon>Pseudomonadota</taxon>
        <taxon>Alphaproteobacteria</taxon>
        <taxon>Acetobacterales</taxon>
        <taxon>Roseomonadaceae</taxon>
        <taxon>Humitalea</taxon>
    </lineage>
</organism>
<evidence type="ECO:0000313" key="8">
    <source>
        <dbReference type="Proteomes" id="UP000249688"/>
    </source>
</evidence>
<keyword evidence="2 7" id="KW-0808">Transferase</keyword>
<dbReference type="PANTHER" id="PTHR43300">
    <property type="entry name" value="ACETYLTRANSFERASE"/>
    <property type="match status" value="1"/>
</dbReference>
<protein>
    <submittedName>
        <fullName evidence="7">UDP-perosamine 4-acetyltransferase</fullName>
    </submittedName>
</protein>